<evidence type="ECO:0000313" key="2">
    <source>
        <dbReference type="Proteomes" id="UP000035489"/>
    </source>
</evidence>
<organism evidence="1 2">
    <name type="scientific">Microvirga vignae</name>
    <dbReference type="NCBI Taxonomy" id="1225564"/>
    <lineage>
        <taxon>Bacteria</taxon>
        <taxon>Pseudomonadati</taxon>
        <taxon>Pseudomonadota</taxon>
        <taxon>Alphaproteobacteria</taxon>
        <taxon>Hyphomicrobiales</taxon>
        <taxon>Methylobacteriaceae</taxon>
        <taxon>Microvirga</taxon>
    </lineage>
</organism>
<dbReference type="SUPFAM" id="SSF55486">
    <property type="entry name" value="Metalloproteases ('zincins'), catalytic domain"/>
    <property type="match status" value="1"/>
</dbReference>
<dbReference type="PATRIC" id="fig|1225564.3.peg.3779"/>
<protein>
    <recommendedName>
        <fullName evidence="3">Peptidase M4 C-terminal domain-containing protein</fullName>
    </recommendedName>
</protein>
<name>A0A0H1RC61_9HYPH</name>
<accession>A0A0H1RC61</accession>
<reference evidence="1 2" key="1">
    <citation type="submission" date="2015-05" db="EMBL/GenBank/DDBJ databases">
        <title>Draft genome sequence of Microvirga vignae strain BR3299, a novel nitrogen fixing bacteria isolated from Brazil semi-aired region.</title>
        <authorList>
            <person name="Zilli J.E."/>
            <person name="Passos S.R."/>
            <person name="Leite J."/>
            <person name="Baldani J.I."/>
            <person name="Xavier G.R."/>
            <person name="Rumjaneck N.G."/>
            <person name="Simoes-Araujo J.L."/>
        </authorList>
    </citation>
    <scope>NUCLEOTIDE SEQUENCE [LARGE SCALE GENOMIC DNA]</scope>
    <source>
        <strain evidence="1 2">BR3299</strain>
    </source>
</reference>
<gene>
    <name evidence="1" type="ORF">AA309_14525</name>
</gene>
<evidence type="ECO:0008006" key="3">
    <source>
        <dbReference type="Google" id="ProtNLM"/>
    </source>
</evidence>
<proteinExistence type="predicted"/>
<dbReference type="EMBL" id="LCYG01000035">
    <property type="protein sequence ID" value="KLK92426.1"/>
    <property type="molecule type" value="Genomic_DNA"/>
</dbReference>
<keyword evidence="2" id="KW-1185">Reference proteome</keyword>
<dbReference type="AlphaFoldDB" id="A0A0H1RC61"/>
<dbReference type="STRING" id="1225564.AA309_14525"/>
<comment type="caution">
    <text evidence="1">The sequence shown here is derived from an EMBL/GenBank/DDBJ whole genome shotgun (WGS) entry which is preliminary data.</text>
</comment>
<evidence type="ECO:0000313" key="1">
    <source>
        <dbReference type="EMBL" id="KLK92426.1"/>
    </source>
</evidence>
<sequence length="402" mass="45902">MVLYYADRDREFGTRVRLFPQAPFLAGFAEPEIVWLSPPAGSIAPGPADDRMYVIDAIDKDEPYAFPYLPPYYGPTRAPVEPDENGHFAHFAPGSREFLAVHMYGSVRRVLDIFESYLGRRIEWPFRLDYPRLEIIPLINWDNAQSGYGYVEFGRFSSAEGVIHPYGLNFDVIAHEIGHTIVFSLVGFPTSGEMPLAFRAFHEACADVTALIGLLHFDSVLDRLLRSCRGNIYTLNELNRLAEVSETKQIRIASNDAKMWEVRPEPHDLSRPLTGACFDIIVYLYAAELEYRGLIPPDLWMRAFETKTNEQWADQVSETFARRYENRHFAFKAALMEARDIFGHCLVSAWQAMSPNQLTFETFGGALQDAIRTIAGERHLDEISSIFQWRGIDVSVRAPEFR</sequence>
<dbReference type="Proteomes" id="UP000035489">
    <property type="component" value="Unassembled WGS sequence"/>
</dbReference>